<gene>
    <name evidence="1" type="ORF">FRX31_023067</name>
</gene>
<organism evidence="1 2">
    <name type="scientific">Thalictrum thalictroides</name>
    <name type="common">Rue-anemone</name>
    <name type="synonym">Anemone thalictroides</name>
    <dbReference type="NCBI Taxonomy" id="46969"/>
    <lineage>
        <taxon>Eukaryota</taxon>
        <taxon>Viridiplantae</taxon>
        <taxon>Streptophyta</taxon>
        <taxon>Embryophyta</taxon>
        <taxon>Tracheophyta</taxon>
        <taxon>Spermatophyta</taxon>
        <taxon>Magnoliopsida</taxon>
        <taxon>Ranunculales</taxon>
        <taxon>Ranunculaceae</taxon>
        <taxon>Thalictroideae</taxon>
        <taxon>Thalictrum</taxon>
    </lineage>
</organism>
<name>A0A7J6VQI7_THATH</name>
<evidence type="ECO:0000313" key="1">
    <source>
        <dbReference type="EMBL" id="KAF5187346.1"/>
    </source>
</evidence>
<comment type="caution">
    <text evidence="1">The sequence shown here is derived from an EMBL/GenBank/DDBJ whole genome shotgun (WGS) entry which is preliminary data.</text>
</comment>
<protein>
    <submittedName>
        <fullName evidence="1">Uncharacterized protein</fullName>
    </submittedName>
</protein>
<proteinExistence type="predicted"/>
<dbReference type="AlphaFoldDB" id="A0A7J6VQI7"/>
<dbReference type="Proteomes" id="UP000554482">
    <property type="component" value="Unassembled WGS sequence"/>
</dbReference>
<evidence type="ECO:0000313" key="2">
    <source>
        <dbReference type="Proteomes" id="UP000554482"/>
    </source>
</evidence>
<sequence length="60" mass="6874">MPNLRMAVHLAKRGKSDIHEENKCLACSWLSISQKRAKVKEVFRISDLLLAWEVLIKGVI</sequence>
<keyword evidence="2" id="KW-1185">Reference proteome</keyword>
<accession>A0A7J6VQI7</accession>
<dbReference type="EMBL" id="JABWDY010028125">
    <property type="protein sequence ID" value="KAF5187346.1"/>
    <property type="molecule type" value="Genomic_DNA"/>
</dbReference>
<reference evidence="1 2" key="1">
    <citation type="submission" date="2020-06" db="EMBL/GenBank/DDBJ databases">
        <title>Transcriptomic and genomic resources for Thalictrum thalictroides and T. hernandezii: Facilitating candidate gene discovery in an emerging model plant lineage.</title>
        <authorList>
            <person name="Arias T."/>
            <person name="Riano-Pachon D.M."/>
            <person name="Di Stilio V.S."/>
        </authorList>
    </citation>
    <scope>NUCLEOTIDE SEQUENCE [LARGE SCALE GENOMIC DNA]</scope>
    <source>
        <strain evidence="2">cv. WT478/WT964</strain>
        <tissue evidence="1">Leaves</tissue>
    </source>
</reference>